<reference evidence="2" key="1">
    <citation type="journal article" date="2019" name="Int. J. Syst. Evol. Microbiol.">
        <title>The Global Catalogue of Microorganisms (GCM) 10K type strain sequencing project: providing services to taxonomists for standard genome sequencing and annotation.</title>
        <authorList>
            <consortium name="The Broad Institute Genomics Platform"/>
            <consortium name="The Broad Institute Genome Sequencing Center for Infectious Disease"/>
            <person name="Wu L."/>
            <person name="Ma J."/>
        </authorList>
    </citation>
    <scope>NUCLEOTIDE SEQUENCE [LARGE SCALE GENOMIC DNA]</scope>
    <source>
        <strain evidence="2">CGMCC 1.12859</strain>
    </source>
</reference>
<dbReference type="Proteomes" id="UP001596435">
    <property type="component" value="Unassembled WGS sequence"/>
</dbReference>
<gene>
    <name evidence="1" type="ORF">ACFQMG_04050</name>
</gene>
<evidence type="ECO:0000313" key="2">
    <source>
        <dbReference type="Proteomes" id="UP001596435"/>
    </source>
</evidence>
<organism evidence="1 2">
    <name type="scientific">Kitasatospora paranensis</name>
    <dbReference type="NCBI Taxonomy" id="258053"/>
    <lineage>
        <taxon>Bacteria</taxon>
        <taxon>Bacillati</taxon>
        <taxon>Actinomycetota</taxon>
        <taxon>Actinomycetes</taxon>
        <taxon>Kitasatosporales</taxon>
        <taxon>Streptomycetaceae</taxon>
        <taxon>Kitasatospora</taxon>
    </lineage>
</organism>
<keyword evidence="2" id="KW-1185">Reference proteome</keyword>
<name>A0ABW2FRJ3_9ACTN</name>
<evidence type="ECO:0008006" key="3">
    <source>
        <dbReference type="Google" id="ProtNLM"/>
    </source>
</evidence>
<dbReference type="InterPro" id="IPR027417">
    <property type="entry name" value="P-loop_NTPase"/>
</dbReference>
<comment type="caution">
    <text evidence="1">The sequence shown here is derived from an EMBL/GenBank/DDBJ whole genome shotgun (WGS) entry which is preliminary data.</text>
</comment>
<accession>A0ABW2FRJ3</accession>
<sequence>MEPVPADPLGPLGPATFDLHALPTHLYPARPYGGPALPARKITPVRTKDRRGRLTGPGRLGLPLRRTPVQAVLGPAGAGKTLTALGSSYTGGHNWDPYLWSYTDIHWVSARDEGTLEAGLLNVLRTRGVGPQDLRAARRGGTPIEDLVLARLVPREHPWMLILDGLDDPRLLADAQAPGGILRAGIPRSPGIEGGRIVVTSRITDPAAWGRWISLRQIEPWRSERAVELLQLHTGAQGAHASELGALAGRLRNLPLALRLAGRYLHAVGPDSGTGHALGIRDLRSAFEERHVQLFGTDHTAGAGLPADVAVLCDLSLDLLADRGLHHARVVLHVLGQLGPQPVPIAFLDLASTVGLPSGDGPAPVRSTARDAARGRQPVTGEQLHAALDGLGDLGLVHVRRTHVETDPLVVEAVRATTARDPGEDRAVLGVVADLLDLAVRSIDADAADQAAWWPALAPHLNAVADAARRTDPGQTLRLHALADVVSTALHRAGHQRSAHLIASTAAPEAGPGR</sequence>
<evidence type="ECO:0000313" key="1">
    <source>
        <dbReference type="EMBL" id="MFC7178737.1"/>
    </source>
</evidence>
<dbReference type="RefSeq" id="WP_345709223.1">
    <property type="nucleotide sequence ID" value="NZ_BAABKV010000001.1"/>
</dbReference>
<dbReference type="SUPFAM" id="SSF52540">
    <property type="entry name" value="P-loop containing nucleoside triphosphate hydrolases"/>
    <property type="match status" value="1"/>
</dbReference>
<protein>
    <recommendedName>
        <fullName evidence="3">NB-ARC domain-containing protein</fullName>
    </recommendedName>
</protein>
<dbReference type="Gene3D" id="3.40.50.300">
    <property type="entry name" value="P-loop containing nucleotide triphosphate hydrolases"/>
    <property type="match status" value="1"/>
</dbReference>
<dbReference type="EMBL" id="JBHTAJ010000005">
    <property type="protein sequence ID" value="MFC7178737.1"/>
    <property type="molecule type" value="Genomic_DNA"/>
</dbReference>
<proteinExistence type="predicted"/>